<proteinExistence type="predicted"/>
<evidence type="ECO:0000313" key="3">
    <source>
        <dbReference type="EMBL" id="KAK3855109.1"/>
    </source>
</evidence>
<feature type="transmembrane region" description="Helical" evidence="2">
    <location>
        <begin position="277"/>
        <end position="301"/>
    </location>
</feature>
<reference evidence="3" key="1">
    <citation type="submission" date="2023-10" db="EMBL/GenBank/DDBJ databases">
        <title>Genome assemblies of two species of porcelain crab, Petrolisthes cinctipes and Petrolisthes manimaculis (Anomura: Porcellanidae).</title>
        <authorList>
            <person name="Angst P."/>
        </authorList>
    </citation>
    <scope>NUCLEOTIDE SEQUENCE</scope>
    <source>
        <strain evidence="3">PB745_01</strain>
        <tissue evidence="3">Gill</tissue>
    </source>
</reference>
<protein>
    <submittedName>
        <fullName evidence="3">Uncharacterized protein</fullName>
    </submittedName>
</protein>
<feature type="region of interest" description="Disordered" evidence="1">
    <location>
        <begin position="405"/>
        <end position="580"/>
    </location>
</feature>
<dbReference type="EMBL" id="JAWQEG010006350">
    <property type="protein sequence ID" value="KAK3855109.1"/>
    <property type="molecule type" value="Genomic_DNA"/>
</dbReference>
<keyword evidence="2" id="KW-1133">Transmembrane helix</keyword>
<feature type="compositionally biased region" description="Basic and acidic residues" evidence="1">
    <location>
        <begin position="540"/>
        <end position="565"/>
    </location>
</feature>
<dbReference type="AlphaFoldDB" id="A0AAE1BTL0"/>
<sequence length="580" mass="64934">MACDAETLTTPVSAQTLLSGPITTTPNTNDATQSSSLLLSSLRHNEKPVPSSYSSKTHQERGDVGLSDSIVANKANYIKKRASDLKICRNITTSKKLRGLQGVAKTESTSGNFFIRPLASFSKLVLKMRLGNRLVPTEIFLVEKEIEVTLSDLQGSMEGGQESTTTASKKATQSEPTSEGDGEWYEISVLYYERSVRGLNKHSLNVTFKNSKGEETLTTLDTDYRWLLYDYLGFSVYSKGAAKFLFYCSPQLPEVVPRVGRTTSANVSSEGGRPTGVWLLAGLLCVATLLLAILLTAWIVLRHKNKRRKRREDNLDGSVGSQIYEEFDEEVLRNIQKKVESLRYGKVDGEKDDVCVVTYSPNPATKTMSSDNYKQQHGLSIISHPSDPTNTPRYVDPRTLLFRSPQRTGIADDEVGNGEHLYEDPETLLGKRAASKGDKTGDVNEARTINYSKRKVDPHAQFNSPRPAETDDSERENLYKKSNTLLKKEEGRKRNDGITAVPSHYTRGPHTQFNSQPRTKATDGVDEGGLYDDDDEVFYDDPREYQGIHQKKEEKEEGKGREDHYQNIYSTRPNNSNLFR</sequence>
<evidence type="ECO:0000256" key="2">
    <source>
        <dbReference type="SAM" id="Phobius"/>
    </source>
</evidence>
<feature type="non-terminal residue" evidence="3">
    <location>
        <position position="1"/>
    </location>
</feature>
<organism evidence="3 4">
    <name type="scientific">Petrolisthes cinctipes</name>
    <name type="common">Flat porcelain crab</name>
    <dbReference type="NCBI Taxonomy" id="88211"/>
    <lineage>
        <taxon>Eukaryota</taxon>
        <taxon>Metazoa</taxon>
        <taxon>Ecdysozoa</taxon>
        <taxon>Arthropoda</taxon>
        <taxon>Crustacea</taxon>
        <taxon>Multicrustacea</taxon>
        <taxon>Malacostraca</taxon>
        <taxon>Eumalacostraca</taxon>
        <taxon>Eucarida</taxon>
        <taxon>Decapoda</taxon>
        <taxon>Pleocyemata</taxon>
        <taxon>Anomura</taxon>
        <taxon>Galatheoidea</taxon>
        <taxon>Porcellanidae</taxon>
        <taxon>Petrolisthes</taxon>
    </lineage>
</organism>
<feature type="region of interest" description="Disordered" evidence="1">
    <location>
        <begin position="153"/>
        <end position="180"/>
    </location>
</feature>
<evidence type="ECO:0000256" key="1">
    <source>
        <dbReference type="SAM" id="MobiDB-lite"/>
    </source>
</evidence>
<accession>A0AAE1BTL0</accession>
<name>A0AAE1BTL0_PETCI</name>
<feature type="compositionally biased region" description="Basic and acidic residues" evidence="1">
    <location>
        <begin position="486"/>
        <end position="496"/>
    </location>
</feature>
<comment type="caution">
    <text evidence="3">The sequence shown here is derived from an EMBL/GenBank/DDBJ whole genome shotgun (WGS) entry which is preliminary data.</text>
</comment>
<feature type="compositionally biased region" description="Low complexity" evidence="1">
    <location>
        <begin position="161"/>
        <end position="175"/>
    </location>
</feature>
<keyword evidence="4" id="KW-1185">Reference proteome</keyword>
<keyword evidence="2" id="KW-0812">Transmembrane</keyword>
<feature type="region of interest" description="Disordered" evidence="1">
    <location>
        <begin position="45"/>
        <end position="65"/>
    </location>
</feature>
<dbReference type="Proteomes" id="UP001286313">
    <property type="component" value="Unassembled WGS sequence"/>
</dbReference>
<feature type="compositionally biased region" description="Polar residues" evidence="1">
    <location>
        <begin position="567"/>
        <end position="580"/>
    </location>
</feature>
<feature type="compositionally biased region" description="Polar residues" evidence="1">
    <location>
        <begin position="509"/>
        <end position="519"/>
    </location>
</feature>
<gene>
    <name evidence="3" type="ORF">Pcinc_038463</name>
</gene>
<evidence type="ECO:0000313" key="4">
    <source>
        <dbReference type="Proteomes" id="UP001286313"/>
    </source>
</evidence>
<feature type="compositionally biased region" description="Acidic residues" evidence="1">
    <location>
        <begin position="524"/>
        <end position="539"/>
    </location>
</feature>
<feature type="compositionally biased region" description="Basic and acidic residues" evidence="1">
    <location>
        <begin position="435"/>
        <end position="445"/>
    </location>
</feature>
<keyword evidence="2" id="KW-0472">Membrane</keyword>